<dbReference type="InterPro" id="IPR001753">
    <property type="entry name" value="Enoyl-CoA_hydra/iso"/>
</dbReference>
<dbReference type="EC" id="4.2.1.17" evidence="1"/>
<dbReference type="InterPro" id="IPR029045">
    <property type="entry name" value="ClpP/crotonase-like_dom_sf"/>
</dbReference>
<sequence>MSKVKLEIGEVARIRLNRPEKKNALDLELLTQLRDAVKEVSESEAKVAVLSGEGDTFCAGLDRSLLFALTQEGTENLPEAIDFVQDLIYSIRTLKMPVIAAVQRYAIGGGLQLALAADIRIATPGTVFSVREPDYGIIPDMGALSLLPRLVGDGVAREMVFTRKNLTAEEGKVLGLVNEIYEDLEKGIEEYTQKMLSVPPHVFTFAKEVIERSWTESLLENLKSAKEAQIKCVEETLKLFRKT</sequence>
<dbReference type="KEGG" id="afg:AFULGI_00026940"/>
<evidence type="ECO:0000313" key="2">
    <source>
        <dbReference type="Proteomes" id="UP000028501"/>
    </source>
</evidence>
<dbReference type="SUPFAM" id="SSF52096">
    <property type="entry name" value="ClpP/crotonase"/>
    <property type="match status" value="1"/>
</dbReference>
<dbReference type="EMBL" id="CP006577">
    <property type="protein sequence ID" value="AIG99396.1"/>
    <property type="molecule type" value="Genomic_DNA"/>
</dbReference>
<name>A0A075WHE4_ARCFL</name>
<dbReference type="AlphaFoldDB" id="A0A075WHE4"/>
<dbReference type="HOGENOM" id="CLU_009834_7_0_2"/>
<protein>
    <submittedName>
        <fullName evidence="1">Enoyl-CoA hydratase/carnithine racemase</fullName>
        <ecNumber evidence="1">4.2.1.17</ecNumber>
    </submittedName>
</protein>
<dbReference type="Gene3D" id="3.90.226.10">
    <property type="entry name" value="2-enoyl-CoA Hydratase, Chain A, domain 1"/>
    <property type="match status" value="1"/>
</dbReference>
<organism evidence="1 2">
    <name type="scientific">Archaeoglobus fulgidus DSM 8774</name>
    <dbReference type="NCBI Taxonomy" id="1344584"/>
    <lineage>
        <taxon>Archaea</taxon>
        <taxon>Methanobacteriati</taxon>
        <taxon>Methanobacteriota</taxon>
        <taxon>Archaeoglobi</taxon>
        <taxon>Archaeoglobales</taxon>
        <taxon>Archaeoglobaceae</taxon>
        <taxon>Archaeoglobus</taxon>
    </lineage>
</organism>
<dbReference type="PANTHER" id="PTHR11941">
    <property type="entry name" value="ENOYL-COA HYDRATASE-RELATED"/>
    <property type="match status" value="1"/>
</dbReference>
<dbReference type="RefSeq" id="WP_010879916.1">
    <property type="nucleotide sequence ID" value="NZ_CP006577.1"/>
</dbReference>
<dbReference type="PANTHER" id="PTHR11941:SF130">
    <property type="entry name" value="ENOYL-COA HYDRATASE ECHA12-RELATED"/>
    <property type="match status" value="1"/>
</dbReference>
<dbReference type="GO" id="GO:0004300">
    <property type="term" value="F:enoyl-CoA hydratase activity"/>
    <property type="evidence" value="ECO:0007669"/>
    <property type="project" value="UniProtKB-EC"/>
</dbReference>
<reference evidence="1 2" key="1">
    <citation type="submission" date="2013-07" db="EMBL/GenBank/DDBJ databases">
        <title>Genome of Archaeoglobus fulgidus.</title>
        <authorList>
            <person name="Fiebig A."/>
            <person name="Birkeland N.-K."/>
        </authorList>
    </citation>
    <scope>NUCLEOTIDE SEQUENCE [LARGE SCALE GENOMIC DNA]</scope>
    <source>
        <strain evidence="1 2">DSM 8774</strain>
    </source>
</reference>
<dbReference type="GO" id="GO:0006635">
    <property type="term" value="P:fatty acid beta-oxidation"/>
    <property type="evidence" value="ECO:0007669"/>
    <property type="project" value="TreeGrafter"/>
</dbReference>
<dbReference type="Pfam" id="PF00378">
    <property type="entry name" value="ECH_1"/>
    <property type="match status" value="1"/>
</dbReference>
<accession>A0A075WHE4</accession>
<gene>
    <name evidence="1" type="ORF">AFULGI_00026940</name>
</gene>
<proteinExistence type="predicted"/>
<dbReference type="CDD" id="cd06558">
    <property type="entry name" value="crotonase-like"/>
    <property type="match status" value="1"/>
</dbReference>
<evidence type="ECO:0000313" key="1">
    <source>
        <dbReference type="EMBL" id="AIG99396.1"/>
    </source>
</evidence>
<dbReference type="Proteomes" id="UP000028501">
    <property type="component" value="Chromosome"/>
</dbReference>
<dbReference type="GeneID" id="24796153"/>
<keyword evidence="1" id="KW-0456">Lyase</keyword>